<proteinExistence type="predicted"/>
<name>A0A3M7RXG7_BRAPC</name>
<comment type="caution">
    <text evidence="1">The sequence shown here is derived from an EMBL/GenBank/DDBJ whole genome shotgun (WGS) entry which is preliminary data.</text>
</comment>
<dbReference type="EMBL" id="REGN01002444">
    <property type="protein sequence ID" value="RNA28045.1"/>
    <property type="molecule type" value="Genomic_DNA"/>
</dbReference>
<dbReference type="AlphaFoldDB" id="A0A3M7RXG7"/>
<sequence>MNTYLIRGKGKNMVKMIDHLIDVRMSTPISNHNSIHFKSSHPLQSIPYKSIKKFFPCCAHQDA</sequence>
<keyword evidence="2" id="KW-1185">Reference proteome</keyword>
<accession>A0A3M7RXG7</accession>
<organism evidence="1 2">
    <name type="scientific">Brachionus plicatilis</name>
    <name type="common">Marine rotifer</name>
    <name type="synonym">Brachionus muelleri</name>
    <dbReference type="NCBI Taxonomy" id="10195"/>
    <lineage>
        <taxon>Eukaryota</taxon>
        <taxon>Metazoa</taxon>
        <taxon>Spiralia</taxon>
        <taxon>Gnathifera</taxon>
        <taxon>Rotifera</taxon>
        <taxon>Eurotatoria</taxon>
        <taxon>Monogononta</taxon>
        <taxon>Pseudotrocha</taxon>
        <taxon>Ploima</taxon>
        <taxon>Brachionidae</taxon>
        <taxon>Brachionus</taxon>
    </lineage>
</organism>
<protein>
    <submittedName>
        <fullName evidence="1">Uncharacterized protein</fullName>
    </submittedName>
</protein>
<dbReference type="Proteomes" id="UP000276133">
    <property type="component" value="Unassembled WGS sequence"/>
</dbReference>
<evidence type="ECO:0000313" key="2">
    <source>
        <dbReference type="Proteomes" id="UP000276133"/>
    </source>
</evidence>
<evidence type="ECO:0000313" key="1">
    <source>
        <dbReference type="EMBL" id="RNA28045.1"/>
    </source>
</evidence>
<gene>
    <name evidence="1" type="ORF">BpHYR1_002130</name>
</gene>
<reference evidence="1 2" key="1">
    <citation type="journal article" date="2018" name="Sci. Rep.">
        <title>Genomic signatures of local adaptation to the degree of environmental predictability in rotifers.</title>
        <authorList>
            <person name="Franch-Gras L."/>
            <person name="Hahn C."/>
            <person name="Garcia-Roger E.M."/>
            <person name="Carmona M.J."/>
            <person name="Serra M."/>
            <person name="Gomez A."/>
        </authorList>
    </citation>
    <scope>NUCLEOTIDE SEQUENCE [LARGE SCALE GENOMIC DNA]</scope>
    <source>
        <strain evidence="1">HYR1</strain>
    </source>
</reference>